<keyword evidence="3" id="KW-1185">Reference proteome</keyword>
<dbReference type="InterPro" id="IPR027893">
    <property type="entry name" value="GON7_meta"/>
</dbReference>
<evidence type="ECO:0000313" key="2">
    <source>
        <dbReference type="EMBL" id="KAJ1105251.1"/>
    </source>
</evidence>
<sequence length="101" mass="10986">MEIQGELSYRDGGKRKFLVPCDNSCKGLIAGLEQLKAEVSHVLSELVIKEKTGAEAGAGGQCFEGEEDETDEDEEEGDLNDTSKNNLPTEPPSKRTKTQQS</sequence>
<protein>
    <submittedName>
        <fullName evidence="2">Uncharacterized protein</fullName>
    </submittedName>
</protein>
<evidence type="ECO:0000313" key="3">
    <source>
        <dbReference type="Proteomes" id="UP001066276"/>
    </source>
</evidence>
<dbReference type="EMBL" id="JANPWB010000013">
    <property type="protein sequence ID" value="KAJ1105251.1"/>
    <property type="molecule type" value="Genomic_DNA"/>
</dbReference>
<evidence type="ECO:0000256" key="1">
    <source>
        <dbReference type="SAM" id="MobiDB-lite"/>
    </source>
</evidence>
<reference evidence="2" key="1">
    <citation type="journal article" date="2022" name="bioRxiv">
        <title>Sequencing and chromosome-scale assembly of the giantPleurodeles waltlgenome.</title>
        <authorList>
            <person name="Brown T."/>
            <person name="Elewa A."/>
            <person name="Iarovenko S."/>
            <person name="Subramanian E."/>
            <person name="Araus A.J."/>
            <person name="Petzold A."/>
            <person name="Susuki M."/>
            <person name="Suzuki K.-i.T."/>
            <person name="Hayashi T."/>
            <person name="Toyoda A."/>
            <person name="Oliveira C."/>
            <person name="Osipova E."/>
            <person name="Leigh N.D."/>
            <person name="Simon A."/>
            <person name="Yun M.H."/>
        </authorList>
    </citation>
    <scope>NUCLEOTIDE SEQUENCE</scope>
    <source>
        <strain evidence="2">20211129_DDA</strain>
        <tissue evidence="2">Liver</tissue>
    </source>
</reference>
<dbReference type="Proteomes" id="UP001066276">
    <property type="component" value="Chromosome 9"/>
</dbReference>
<dbReference type="GO" id="GO:0000408">
    <property type="term" value="C:EKC/KEOPS complex"/>
    <property type="evidence" value="ECO:0007669"/>
    <property type="project" value="InterPro"/>
</dbReference>
<feature type="region of interest" description="Disordered" evidence="1">
    <location>
        <begin position="54"/>
        <end position="101"/>
    </location>
</feature>
<name>A0AAV7MPF8_PLEWA</name>
<accession>A0AAV7MPF8</accession>
<feature type="compositionally biased region" description="Acidic residues" evidence="1">
    <location>
        <begin position="64"/>
        <end position="79"/>
    </location>
</feature>
<organism evidence="2 3">
    <name type="scientific">Pleurodeles waltl</name>
    <name type="common">Iberian ribbed newt</name>
    <dbReference type="NCBI Taxonomy" id="8319"/>
    <lineage>
        <taxon>Eukaryota</taxon>
        <taxon>Metazoa</taxon>
        <taxon>Chordata</taxon>
        <taxon>Craniata</taxon>
        <taxon>Vertebrata</taxon>
        <taxon>Euteleostomi</taxon>
        <taxon>Amphibia</taxon>
        <taxon>Batrachia</taxon>
        <taxon>Caudata</taxon>
        <taxon>Salamandroidea</taxon>
        <taxon>Salamandridae</taxon>
        <taxon>Pleurodelinae</taxon>
        <taxon>Pleurodeles</taxon>
    </lineage>
</organism>
<proteinExistence type="predicted"/>
<dbReference type="Pfam" id="PF15387">
    <property type="entry name" value="DUF4611"/>
    <property type="match status" value="1"/>
</dbReference>
<dbReference type="AlphaFoldDB" id="A0AAV7MPF8"/>
<gene>
    <name evidence="2" type="ORF">NDU88_002659</name>
</gene>
<comment type="caution">
    <text evidence="2">The sequence shown here is derived from an EMBL/GenBank/DDBJ whole genome shotgun (WGS) entry which is preliminary data.</text>
</comment>